<reference evidence="3" key="1">
    <citation type="journal article" date="2019" name="Int. J. Syst. Evol. Microbiol.">
        <title>The Global Catalogue of Microorganisms (GCM) 10K type strain sequencing project: providing services to taxonomists for standard genome sequencing and annotation.</title>
        <authorList>
            <consortium name="The Broad Institute Genomics Platform"/>
            <consortium name="The Broad Institute Genome Sequencing Center for Infectious Disease"/>
            <person name="Wu L."/>
            <person name="Ma J."/>
        </authorList>
    </citation>
    <scope>NUCLEOTIDE SEQUENCE [LARGE SCALE GENOMIC DNA]</scope>
    <source>
        <strain evidence="3">JCM 17068</strain>
    </source>
</reference>
<evidence type="ECO:0000313" key="3">
    <source>
        <dbReference type="Proteomes" id="UP001500426"/>
    </source>
</evidence>
<dbReference type="Proteomes" id="UP001500426">
    <property type="component" value="Unassembled WGS sequence"/>
</dbReference>
<feature type="domain" description="Glycosyltransferase 2-like" evidence="1">
    <location>
        <begin position="3"/>
        <end position="134"/>
    </location>
</feature>
<dbReference type="CDD" id="cd00761">
    <property type="entry name" value="Glyco_tranf_GTA_type"/>
    <property type="match status" value="1"/>
</dbReference>
<dbReference type="InterPro" id="IPR029044">
    <property type="entry name" value="Nucleotide-diphossugar_trans"/>
</dbReference>
<dbReference type="InterPro" id="IPR001173">
    <property type="entry name" value="Glyco_trans_2-like"/>
</dbReference>
<dbReference type="SUPFAM" id="SSF53448">
    <property type="entry name" value="Nucleotide-diphospho-sugar transferases"/>
    <property type="match status" value="1"/>
</dbReference>
<gene>
    <name evidence="2" type="ORF">GCM10022388_00640</name>
</gene>
<dbReference type="EMBL" id="BAABCS010000002">
    <property type="protein sequence ID" value="GAA4039973.1"/>
    <property type="molecule type" value="Genomic_DNA"/>
</dbReference>
<proteinExistence type="predicted"/>
<keyword evidence="3" id="KW-1185">Reference proteome</keyword>
<dbReference type="PANTHER" id="PTHR43685">
    <property type="entry name" value="GLYCOSYLTRANSFERASE"/>
    <property type="match status" value="1"/>
</dbReference>
<comment type="caution">
    <text evidence="2">The sequence shown here is derived from an EMBL/GenBank/DDBJ whole genome shotgun (WGS) entry which is preliminary data.</text>
</comment>
<protein>
    <submittedName>
        <fullName evidence="2">Glycosyltransferase family 2 protein</fullName>
    </submittedName>
</protein>
<evidence type="ECO:0000259" key="1">
    <source>
        <dbReference type="Pfam" id="PF00535"/>
    </source>
</evidence>
<dbReference type="Gene3D" id="3.90.550.10">
    <property type="entry name" value="Spore Coat Polysaccharide Biosynthesis Protein SpsA, Chain A"/>
    <property type="match status" value="1"/>
</dbReference>
<organism evidence="2 3">
    <name type="scientific">Flavobacterium chungnamense</name>
    <dbReference type="NCBI Taxonomy" id="706182"/>
    <lineage>
        <taxon>Bacteria</taxon>
        <taxon>Pseudomonadati</taxon>
        <taxon>Bacteroidota</taxon>
        <taxon>Flavobacteriia</taxon>
        <taxon>Flavobacteriales</taxon>
        <taxon>Flavobacteriaceae</taxon>
        <taxon>Flavobacterium</taxon>
    </lineage>
</organism>
<accession>A0ABP7UC78</accession>
<dbReference type="InterPro" id="IPR050834">
    <property type="entry name" value="Glycosyltransf_2"/>
</dbReference>
<dbReference type="Pfam" id="PF00535">
    <property type="entry name" value="Glycos_transf_2"/>
    <property type="match status" value="1"/>
</dbReference>
<evidence type="ECO:0000313" key="2">
    <source>
        <dbReference type="EMBL" id="GAA4039973.1"/>
    </source>
</evidence>
<sequence length="322" mass="37320">MRAKPLLNLLNSIKNQTLYPDEILIIDGSTNYETKIVLEQNQFHKLIYFQVPPGHRGLTRQRNFGTSKIGEGMKIICFLDDDTVLEQNYFENVVKTFSENPNAVGVGGIAINENKWKVNDKGVKQSSKYYTLENYYIKESSRNYLRNILGLGSNELPGIMPEFSNGKTCYYPLNAKVYPVDLIVGMSMNFKREVFYNIKFSTYFEGYGLYEDADFSLRALQFGQNYIATSAQLSHFHDNSGRPNKYNYGKMVLRNGWYVWRVKYPNPSLVARFKWNSIAFLLTLIRFTNIFTTNKPKEAFTESLGRTIGWFSLLFNKPKRND</sequence>
<name>A0ABP7UC78_9FLAO</name>
<dbReference type="PANTHER" id="PTHR43685:SF2">
    <property type="entry name" value="GLYCOSYLTRANSFERASE 2-LIKE DOMAIN-CONTAINING PROTEIN"/>
    <property type="match status" value="1"/>
</dbReference>